<gene>
    <name evidence="2" type="ORF">VCS650_LOCUS43417</name>
</gene>
<keyword evidence="1" id="KW-0472">Membrane</keyword>
<dbReference type="EMBL" id="CAJNON010003480">
    <property type="protein sequence ID" value="CAF1524249.1"/>
    <property type="molecule type" value="Genomic_DNA"/>
</dbReference>
<feature type="non-terminal residue" evidence="2">
    <location>
        <position position="1"/>
    </location>
</feature>
<accession>A0A815UL91</accession>
<evidence type="ECO:0000256" key="1">
    <source>
        <dbReference type="SAM" id="Phobius"/>
    </source>
</evidence>
<evidence type="ECO:0000313" key="3">
    <source>
        <dbReference type="Proteomes" id="UP000663891"/>
    </source>
</evidence>
<proteinExistence type="predicted"/>
<keyword evidence="1" id="KW-1133">Transmembrane helix</keyword>
<keyword evidence="1" id="KW-0812">Transmembrane</keyword>
<comment type="caution">
    <text evidence="2">The sequence shown here is derived from an EMBL/GenBank/DDBJ whole genome shotgun (WGS) entry which is preliminary data.</text>
</comment>
<dbReference type="AlphaFoldDB" id="A0A815UL91"/>
<protein>
    <submittedName>
        <fullName evidence="2">Uncharacterized protein</fullName>
    </submittedName>
</protein>
<dbReference type="Proteomes" id="UP000663891">
    <property type="component" value="Unassembled WGS sequence"/>
</dbReference>
<dbReference type="OrthoDB" id="10199000at2759"/>
<name>A0A815UL91_9BILA</name>
<sequence>STRMINNAGAGFDEYIYPGWSTIAGWIIFIGCIIPIPLVYITNYFREYFTLRRREIGKSVDLRNDSYVSNEHNYLEKPRYIEAITRNNSPRYDWGPKKKINHYGLYSHLNTTSSHNENRQSQTNMFYNESYERDNLSNKHMGNILKERF</sequence>
<organism evidence="2 3">
    <name type="scientific">Adineta steineri</name>
    <dbReference type="NCBI Taxonomy" id="433720"/>
    <lineage>
        <taxon>Eukaryota</taxon>
        <taxon>Metazoa</taxon>
        <taxon>Spiralia</taxon>
        <taxon>Gnathifera</taxon>
        <taxon>Rotifera</taxon>
        <taxon>Eurotatoria</taxon>
        <taxon>Bdelloidea</taxon>
        <taxon>Adinetida</taxon>
        <taxon>Adinetidae</taxon>
        <taxon>Adineta</taxon>
    </lineage>
</organism>
<feature type="transmembrane region" description="Helical" evidence="1">
    <location>
        <begin position="23"/>
        <end position="45"/>
    </location>
</feature>
<evidence type="ECO:0000313" key="2">
    <source>
        <dbReference type="EMBL" id="CAF1524249.1"/>
    </source>
</evidence>
<reference evidence="2" key="1">
    <citation type="submission" date="2021-02" db="EMBL/GenBank/DDBJ databases">
        <authorList>
            <person name="Nowell W R."/>
        </authorList>
    </citation>
    <scope>NUCLEOTIDE SEQUENCE</scope>
</reference>